<gene>
    <name evidence="1" type="ORF">METZ01_LOCUS25286</name>
</gene>
<dbReference type="EMBL" id="UINC01001150">
    <property type="protein sequence ID" value="SUZ72432.1"/>
    <property type="molecule type" value="Genomic_DNA"/>
</dbReference>
<feature type="non-terminal residue" evidence="1">
    <location>
        <position position="1"/>
    </location>
</feature>
<name>A0A381PZF0_9ZZZZ</name>
<evidence type="ECO:0000313" key="1">
    <source>
        <dbReference type="EMBL" id="SUZ72432.1"/>
    </source>
</evidence>
<reference evidence="1" key="1">
    <citation type="submission" date="2018-05" db="EMBL/GenBank/DDBJ databases">
        <authorList>
            <person name="Lanie J.A."/>
            <person name="Ng W.-L."/>
            <person name="Kazmierczak K.M."/>
            <person name="Andrzejewski T.M."/>
            <person name="Davidsen T.M."/>
            <person name="Wayne K.J."/>
            <person name="Tettelin H."/>
            <person name="Glass J.I."/>
            <person name="Rusch D."/>
            <person name="Podicherti R."/>
            <person name="Tsui H.-C.T."/>
            <person name="Winkler M.E."/>
        </authorList>
    </citation>
    <scope>NUCLEOTIDE SEQUENCE</scope>
</reference>
<organism evidence="1">
    <name type="scientific">marine metagenome</name>
    <dbReference type="NCBI Taxonomy" id="408172"/>
    <lineage>
        <taxon>unclassified sequences</taxon>
        <taxon>metagenomes</taxon>
        <taxon>ecological metagenomes</taxon>
    </lineage>
</organism>
<proteinExistence type="predicted"/>
<sequence length="99" mass="10403">VPHSTVSCTEGFIDLGVRNVATKAGDRLDFDGGVQVIVTKGGEGDITHSDGGDGLKVGKRYQDEDSGIEVLVTKPGAITLQCDGKDMQLQEPKKTKSAD</sequence>
<protein>
    <submittedName>
        <fullName evidence="1">Uncharacterized protein</fullName>
    </submittedName>
</protein>
<accession>A0A381PZF0</accession>
<dbReference type="AlphaFoldDB" id="A0A381PZF0"/>